<sequence length="49" mass="5784">MYESRETINCNFEGALPSIQDWWRLLLKADLLIFSNNDGFNLGNRRGFF</sequence>
<name>A0A8R7TD58_TRIUA</name>
<dbReference type="EnsemblPlants" id="TuG1812G0200001052.01.T01">
    <property type="protein sequence ID" value="TuG1812G0200001052.01.T01.cds349674"/>
    <property type="gene ID" value="TuG1812G0200001052.01"/>
</dbReference>
<dbReference type="Proteomes" id="UP000015106">
    <property type="component" value="Chromosome 2"/>
</dbReference>
<reference evidence="1" key="3">
    <citation type="submission" date="2022-06" db="UniProtKB">
        <authorList>
            <consortium name="EnsemblPlants"/>
        </authorList>
    </citation>
    <scope>IDENTIFICATION</scope>
</reference>
<reference evidence="1" key="2">
    <citation type="submission" date="2018-03" db="EMBL/GenBank/DDBJ databases">
        <title>The Triticum urartu genome reveals the dynamic nature of wheat genome evolution.</title>
        <authorList>
            <person name="Ling H."/>
            <person name="Ma B."/>
            <person name="Shi X."/>
            <person name="Liu H."/>
            <person name="Dong L."/>
            <person name="Sun H."/>
            <person name="Cao Y."/>
            <person name="Gao Q."/>
            <person name="Zheng S."/>
            <person name="Li Y."/>
            <person name="Yu Y."/>
            <person name="Du H."/>
            <person name="Qi M."/>
            <person name="Li Y."/>
            <person name="Yu H."/>
            <person name="Cui Y."/>
            <person name="Wang N."/>
            <person name="Chen C."/>
            <person name="Wu H."/>
            <person name="Zhao Y."/>
            <person name="Zhang J."/>
            <person name="Li Y."/>
            <person name="Zhou W."/>
            <person name="Zhang B."/>
            <person name="Hu W."/>
            <person name="Eijk M."/>
            <person name="Tang J."/>
            <person name="Witsenboer H."/>
            <person name="Zhao S."/>
            <person name="Li Z."/>
            <person name="Zhang A."/>
            <person name="Wang D."/>
            <person name="Liang C."/>
        </authorList>
    </citation>
    <scope>NUCLEOTIDE SEQUENCE [LARGE SCALE GENOMIC DNA]</scope>
    <source>
        <strain evidence="1">cv. G1812</strain>
    </source>
</reference>
<keyword evidence="2" id="KW-1185">Reference proteome</keyword>
<organism evidence="1 2">
    <name type="scientific">Triticum urartu</name>
    <name type="common">Red wild einkorn</name>
    <name type="synonym">Crithodium urartu</name>
    <dbReference type="NCBI Taxonomy" id="4572"/>
    <lineage>
        <taxon>Eukaryota</taxon>
        <taxon>Viridiplantae</taxon>
        <taxon>Streptophyta</taxon>
        <taxon>Embryophyta</taxon>
        <taxon>Tracheophyta</taxon>
        <taxon>Spermatophyta</taxon>
        <taxon>Magnoliopsida</taxon>
        <taxon>Liliopsida</taxon>
        <taxon>Poales</taxon>
        <taxon>Poaceae</taxon>
        <taxon>BOP clade</taxon>
        <taxon>Pooideae</taxon>
        <taxon>Triticodae</taxon>
        <taxon>Triticeae</taxon>
        <taxon>Triticinae</taxon>
        <taxon>Triticum</taxon>
    </lineage>
</organism>
<reference evidence="2" key="1">
    <citation type="journal article" date="2013" name="Nature">
        <title>Draft genome of the wheat A-genome progenitor Triticum urartu.</title>
        <authorList>
            <person name="Ling H.Q."/>
            <person name="Zhao S."/>
            <person name="Liu D."/>
            <person name="Wang J."/>
            <person name="Sun H."/>
            <person name="Zhang C."/>
            <person name="Fan H."/>
            <person name="Li D."/>
            <person name="Dong L."/>
            <person name="Tao Y."/>
            <person name="Gao C."/>
            <person name="Wu H."/>
            <person name="Li Y."/>
            <person name="Cui Y."/>
            <person name="Guo X."/>
            <person name="Zheng S."/>
            <person name="Wang B."/>
            <person name="Yu K."/>
            <person name="Liang Q."/>
            <person name="Yang W."/>
            <person name="Lou X."/>
            <person name="Chen J."/>
            <person name="Feng M."/>
            <person name="Jian J."/>
            <person name="Zhang X."/>
            <person name="Luo G."/>
            <person name="Jiang Y."/>
            <person name="Liu J."/>
            <person name="Wang Z."/>
            <person name="Sha Y."/>
            <person name="Zhang B."/>
            <person name="Wu H."/>
            <person name="Tang D."/>
            <person name="Shen Q."/>
            <person name="Xue P."/>
            <person name="Zou S."/>
            <person name="Wang X."/>
            <person name="Liu X."/>
            <person name="Wang F."/>
            <person name="Yang Y."/>
            <person name="An X."/>
            <person name="Dong Z."/>
            <person name="Zhang K."/>
            <person name="Zhang X."/>
            <person name="Luo M.C."/>
            <person name="Dvorak J."/>
            <person name="Tong Y."/>
            <person name="Wang J."/>
            <person name="Yang H."/>
            <person name="Li Z."/>
            <person name="Wang D."/>
            <person name="Zhang A."/>
            <person name="Wang J."/>
        </authorList>
    </citation>
    <scope>NUCLEOTIDE SEQUENCE</scope>
    <source>
        <strain evidence="2">cv. G1812</strain>
    </source>
</reference>
<accession>A0A8R7TD58</accession>
<proteinExistence type="predicted"/>
<evidence type="ECO:0000313" key="2">
    <source>
        <dbReference type="Proteomes" id="UP000015106"/>
    </source>
</evidence>
<protein>
    <submittedName>
        <fullName evidence="1">Uncharacterized protein</fullName>
    </submittedName>
</protein>
<dbReference type="AlphaFoldDB" id="A0A8R7TD58"/>
<dbReference type="Gramene" id="TuG1812G0200001052.01.T01">
    <property type="protein sequence ID" value="TuG1812G0200001052.01.T01.cds349674"/>
    <property type="gene ID" value="TuG1812G0200001052.01"/>
</dbReference>
<evidence type="ECO:0000313" key="1">
    <source>
        <dbReference type="EnsemblPlants" id="TuG1812G0200001052.01.T01.cds349674"/>
    </source>
</evidence>